<evidence type="ECO:0000256" key="12">
    <source>
        <dbReference type="ARBA" id="ARBA00032877"/>
    </source>
</evidence>
<dbReference type="InterPro" id="IPR003602">
    <property type="entry name" value="Topo_IA_DNA-bd_dom"/>
</dbReference>
<dbReference type="PROSITE" id="PS52039">
    <property type="entry name" value="TOPO_IA_2"/>
    <property type="match status" value="1"/>
</dbReference>
<comment type="caution">
    <text evidence="16">The sequence shown here is derived from an EMBL/GenBank/DDBJ whole genome shotgun (WGS) entry which is preliminary data.</text>
</comment>
<dbReference type="PROSITE" id="PS00396">
    <property type="entry name" value="TOPO_IA_1"/>
    <property type="match status" value="1"/>
</dbReference>
<dbReference type="Pfam" id="PF01131">
    <property type="entry name" value="Topoisom_bac"/>
    <property type="match status" value="1"/>
</dbReference>
<evidence type="ECO:0000256" key="6">
    <source>
        <dbReference type="ARBA" id="ARBA00023029"/>
    </source>
</evidence>
<dbReference type="PANTHER" id="PTHR11390:SF21">
    <property type="entry name" value="DNA TOPOISOMERASE 3-ALPHA"/>
    <property type="match status" value="1"/>
</dbReference>
<dbReference type="InterPro" id="IPR013825">
    <property type="entry name" value="Topo_IA_cen_sub2"/>
</dbReference>
<dbReference type="InterPro" id="IPR023406">
    <property type="entry name" value="Topo_IA_AS"/>
</dbReference>
<dbReference type="SMART" id="SM00493">
    <property type="entry name" value="TOPRIM"/>
    <property type="match status" value="1"/>
</dbReference>
<keyword evidence="17" id="KW-1185">Reference proteome</keyword>
<dbReference type="STRING" id="889306.KP78_37530"/>
<dbReference type="PATRIC" id="fig|889306.3.peg.3770"/>
<keyword evidence="4" id="KW-0479">Metal-binding</keyword>
<evidence type="ECO:0000256" key="9">
    <source>
        <dbReference type="ARBA" id="ARBA00030003"/>
    </source>
</evidence>
<dbReference type="Pfam" id="PF13342">
    <property type="entry name" value="Toprim_Crpt"/>
    <property type="match status" value="1"/>
</dbReference>
<evidence type="ECO:0000256" key="3">
    <source>
        <dbReference type="ARBA" id="ARBA00012891"/>
    </source>
</evidence>
<dbReference type="GO" id="GO:0006265">
    <property type="term" value="P:DNA topological change"/>
    <property type="evidence" value="ECO:0007669"/>
    <property type="project" value="InterPro"/>
</dbReference>
<feature type="domain" description="Toprim" evidence="14">
    <location>
        <begin position="2"/>
        <end position="138"/>
    </location>
</feature>
<dbReference type="Gene3D" id="1.10.290.10">
    <property type="entry name" value="Topoisomerase I, domain 4"/>
    <property type="match status" value="1"/>
</dbReference>
<dbReference type="InterPro" id="IPR013497">
    <property type="entry name" value="Topo_IA_cen"/>
</dbReference>
<comment type="similarity">
    <text evidence="2">Belongs to the type IA topoisomerase family.</text>
</comment>
<dbReference type="Gene3D" id="2.70.20.10">
    <property type="entry name" value="Topoisomerase I, domain 3"/>
    <property type="match status" value="1"/>
</dbReference>
<dbReference type="EC" id="5.6.2.1" evidence="3"/>
<comment type="catalytic activity">
    <reaction evidence="1">
        <text>ATP-independent breakage of single-stranded DNA, followed by passage and rejoining.</text>
        <dbReference type="EC" id="5.6.2.1"/>
    </reaction>
</comment>
<dbReference type="InterPro" id="IPR023405">
    <property type="entry name" value="Topo_IA_core_domain"/>
</dbReference>
<evidence type="ECO:0000256" key="2">
    <source>
        <dbReference type="ARBA" id="ARBA00009446"/>
    </source>
</evidence>
<dbReference type="PANTHER" id="PTHR11390">
    <property type="entry name" value="PROKARYOTIC DNA TOPOISOMERASE"/>
    <property type="match status" value="1"/>
</dbReference>
<dbReference type="PROSITE" id="PS50880">
    <property type="entry name" value="TOPRIM"/>
    <property type="match status" value="1"/>
</dbReference>
<evidence type="ECO:0000256" key="13">
    <source>
        <dbReference type="SAM" id="MobiDB-lite"/>
    </source>
</evidence>
<evidence type="ECO:0000256" key="1">
    <source>
        <dbReference type="ARBA" id="ARBA00000213"/>
    </source>
</evidence>
<dbReference type="InterPro" id="IPR013824">
    <property type="entry name" value="Topo_IA_cen_sub1"/>
</dbReference>
<dbReference type="AlphaFoldDB" id="A0A0C2RQA4"/>
<dbReference type="Gene3D" id="1.10.460.10">
    <property type="entry name" value="Topoisomerase I, domain 2"/>
    <property type="match status" value="1"/>
</dbReference>
<dbReference type="InterPro" id="IPR013826">
    <property type="entry name" value="Topo_IA_cen_sub3"/>
</dbReference>
<evidence type="ECO:0000259" key="15">
    <source>
        <dbReference type="PROSITE" id="PS52039"/>
    </source>
</evidence>
<feature type="domain" description="Topo IA-type catalytic" evidence="15">
    <location>
        <begin position="157"/>
        <end position="598"/>
    </location>
</feature>
<dbReference type="GO" id="GO:0006310">
    <property type="term" value="P:DNA recombination"/>
    <property type="evidence" value="ECO:0007669"/>
    <property type="project" value="TreeGrafter"/>
</dbReference>
<dbReference type="InterPro" id="IPR034144">
    <property type="entry name" value="TOPRIM_TopoIII"/>
</dbReference>
<dbReference type="GO" id="GO:0006281">
    <property type="term" value="P:DNA repair"/>
    <property type="evidence" value="ECO:0007669"/>
    <property type="project" value="TreeGrafter"/>
</dbReference>
<keyword evidence="7" id="KW-0238">DNA-binding</keyword>
<organism evidence="16 17">
    <name type="scientific">Jeotgalibacillus soli</name>
    <dbReference type="NCBI Taxonomy" id="889306"/>
    <lineage>
        <taxon>Bacteria</taxon>
        <taxon>Bacillati</taxon>
        <taxon>Bacillota</taxon>
        <taxon>Bacilli</taxon>
        <taxon>Bacillales</taxon>
        <taxon>Caryophanaceae</taxon>
        <taxon>Jeotgalibacillus</taxon>
    </lineage>
</organism>
<evidence type="ECO:0000259" key="14">
    <source>
        <dbReference type="PROSITE" id="PS50880"/>
    </source>
</evidence>
<evidence type="ECO:0000256" key="10">
    <source>
        <dbReference type="ARBA" id="ARBA00031985"/>
    </source>
</evidence>
<name>A0A0C2RQA4_9BACL</name>
<dbReference type="NCBIfam" id="NF005829">
    <property type="entry name" value="PRK07726.1"/>
    <property type="match status" value="1"/>
</dbReference>
<dbReference type="GO" id="GO:0003917">
    <property type="term" value="F:DNA topoisomerase type I (single strand cut, ATP-independent) activity"/>
    <property type="evidence" value="ECO:0007669"/>
    <property type="project" value="UniProtKB-EC"/>
</dbReference>
<dbReference type="PRINTS" id="PR00417">
    <property type="entry name" value="PRTPISMRASEI"/>
</dbReference>
<dbReference type="SMART" id="SM00436">
    <property type="entry name" value="TOP1Bc"/>
    <property type="match status" value="1"/>
</dbReference>
<evidence type="ECO:0000256" key="11">
    <source>
        <dbReference type="ARBA" id="ARBA00032235"/>
    </source>
</evidence>
<dbReference type="InterPro" id="IPR005738">
    <property type="entry name" value="TopoIII"/>
</dbReference>
<evidence type="ECO:0000256" key="4">
    <source>
        <dbReference type="ARBA" id="ARBA00022723"/>
    </source>
</evidence>
<dbReference type="NCBIfam" id="TIGR01056">
    <property type="entry name" value="topB"/>
    <property type="match status" value="1"/>
</dbReference>
<sequence>MNTVIIAEKPSQAKSYADAFHKKIKRDGYFEIEDPLIGGQAIITWGYGHLVSLEEPAAYKAEWKKWRLNELPIFPETFRFTVPSDKRKQFNVVKTLLKKADQIIVATDSDREGENIARSIIKHAGADKKPTKRLWINSLESDVIRSGFESLREGNDYIPLYKEAQTRQMSDWLIGMNLSRLYSLLLQKKGVDGPFSVGRVQTPTLYMIWQRQHEIEHFKPEPYFDLYAKVESPEGSFQAKHDKRFKTEQEALDRLSKHNVYVNERTESLITKAEKKKKKTAAPNLHSLSSLQTKLNRLYKYSPSSVLKTVQDLYEKKIISYPRTDSHFITENEFRYLKNQLDKMKASAGASFENQYNMPRKKYVQNDKVQEHYALIPTKKILTQQQIAALSPKERNVYLEVLRSVLAMFHDDYHYEETKIEVSINDLIFKASGNVELKRGWKELFGPEKKEKDTEHQVLPAVSKGQQVEASAAPKEGITKPPKPYTEGDIINMMKTAGKAVEDEESQTILKETEGIGTEATRAAIIETLKNQQYIEINKNIVTVTEKGITLCAVIENTLLSSPEMTAKWELYLKKIGKQQGDQQKFLSSIEKFIHHLIQQAPVKIDSTPLTPSPAGGRSRTGEQVAKCPSCKEGIIKDRGKFYGCSEYAKGCKQTFPKTLLSKKLSPAQIKGLCEKGRTNMIKGFKSKKGKKFSAALLLKDGKIEMEFPHTKTVGSK</sequence>
<evidence type="ECO:0000256" key="5">
    <source>
        <dbReference type="ARBA" id="ARBA00022842"/>
    </source>
</evidence>
<dbReference type="Gene3D" id="3.40.50.140">
    <property type="match status" value="1"/>
</dbReference>
<dbReference type="Proteomes" id="UP000031938">
    <property type="component" value="Unassembled WGS sequence"/>
</dbReference>
<dbReference type="InterPro" id="IPR003601">
    <property type="entry name" value="Topo_IA_2"/>
</dbReference>
<keyword evidence="5" id="KW-0460">Magnesium</keyword>
<proteinExistence type="inferred from homology"/>
<dbReference type="GO" id="GO:0003677">
    <property type="term" value="F:DNA binding"/>
    <property type="evidence" value="ECO:0007669"/>
    <property type="project" value="UniProtKB-KW"/>
</dbReference>
<dbReference type="InterPro" id="IPR025589">
    <property type="entry name" value="Toprim_C_rpt"/>
</dbReference>
<dbReference type="CDD" id="cd03362">
    <property type="entry name" value="TOPRIM_TopoIA_TopoIII"/>
    <property type="match status" value="1"/>
</dbReference>
<accession>A0A0C2RQA4</accession>
<dbReference type="EMBL" id="JXRP01000020">
    <property type="protein sequence ID" value="KIL43929.1"/>
    <property type="molecule type" value="Genomic_DNA"/>
</dbReference>
<dbReference type="GO" id="GO:0046872">
    <property type="term" value="F:metal ion binding"/>
    <property type="evidence" value="ECO:0007669"/>
    <property type="project" value="UniProtKB-KW"/>
</dbReference>
<dbReference type="InterPro" id="IPR006171">
    <property type="entry name" value="TOPRIM_dom"/>
</dbReference>
<dbReference type="GO" id="GO:0043597">
    <property type="term" value="C:cytoplasmic replication fork"/>
    <property type="evidence" value="ECO:0007669"/>
    <property type="project" value="TreeGrafter"/>
</dbReference>
<reference evidence="16 17" key="1">
    <citation type="submission" date="2015-01" db="EMBL/GenBank/DDBJ databases">
        <title>Genome sequencing of Jeotgalibacillus soli.</title>
        <authorList>
            <person name="Goh K.M."/>
            <person name="Chan K.-G."/>
            <person name="Yaakop A.S."/>
            <person name="Ee R."/>
            <person name="Gan H.M."/>
            <person name="Chan C.S."/>
        </authorList>
    </citation>
    <scope>NUCLEOTIDE SEQUENCE [LARGE SCALE GENOMIC DNA]</scope>
    <source>
        <strain evidence="16 17">P9</strain>
    </source>
</reference>
<keyword evidence="8 16" id="KW-0413">Isomerase</keyword>
<evidence type="ECO:0000313" key="16">
    <source>
        <dbReference type="EMBL" id="KIL43929.1"/>
    </source>
</evidence>
<evidence type="ECO:0000256" key="8">
    <source>
        <dbReference type="ARBA" id="ARBA00023235"/>
    </source>
</evidence>
<dbReference type="OrthoDB" id="9803554at2"/>
<protein>
    <recommendedName>
        <fullName evidence="3">DNA topoisomerase</fullName>
        <ecNumber evidence="3">5.6.2.1</ecNumber>
    </recommendedName>
    <alternativeName>
        <fullName evidence="12">Omega-protein</fullName>
    </alternativeName>
    <alternativeName>
        <fullName evidence="11">Relaxing enzyme</fullName>
    </alternativeName>
    <alternativeName>
        <fullName evidence="9">Swivelase</fullName>
    </alternativeName>
    <alternativeName>
        <fullName evidence="10">Untwisting enzyme</fullName>
    </alternativeName>
</protein>
<dbReference type="SUPFAM" id="SSF56712">
    <property type="entry name" value="Prokaryotic type I DNA topoisomerase"/>
    <property type="match status" value="1"/>
</dbReference>
<evidence type="ECO:0000313" key="17">
    <source>
        <dbReference type="Proteomes" id="UP000031938"/>
    </source>
</evidence>
<gene>
    <name evidence="16" type="ORF">KP78_37530</name>
</gene>
<dbReference type="Pfam" id="PF01751">
    <property type="entry name" value="Toprim"/>
    <property type="match status" value="1"/>
</dbReference>
<keyword evidence="6" id="KW-0799">Topoisomerase</keyword>
<feature type="region of interest" description="Disordered" evidence="13">
    <location>
        <begin position="449"/>
        <end position="488"/>
    </location>
</feature>
<evidence type="ECO:0000256" key="7">
    <source>
        <dbReference type="ARBA" id="ARBA00023125"/>
    </source>
</evidence>
<dbReference type="RefSeq" id="WP_041090884.1">
    <property type="nucleotide sequence ID" value="NZ_JXRP01000020.1"/>
</dbReference>
<dbReference type="InterPro" id="IPR000380">
    <property type="entry name" value="Topo_IA"/>
</dbReference>
<dbReference type="SMART" id="SM00437">
    <property type="entry name" value="TOP1Ac"/>
    <property type="match status" value="1"/>
</dbReference>
<dbReference type="CDD" id="cd00186">
    <property type="entry name" value="TOP1Ac"/>
    <property type="match status" value="1"/>
</dbReference>